<evidence type="ECO:0000259" key="3">
    <source>
        <dbReference type="Pfam" id="PF17482"/>
    </source>
</evidence>
<evidence type="ECO:0000259" key="2">
    <source>
        <dbReference type="Pfam" id="PF04984"/>
    </source>
</evidence>
<evidence type="ECO:0000256" key="1">
    <source>
        <dbReference type="ARBA" id="ARBA00008005"/>
    </source>
</evidence>
<dbReference type="Proteomes" id="UP001257948">
    <property type="component" value="Unassembled WGS sequence"/>
</dbReference>
<dbReference type="Pfam" id="PF17482">
    <property type="entry name" value="Phage_sheath_1C"/>
    <property type="match status" value="1"/>
</dbReference>
<dbReference type="InterPro" id="IPR052042">
    <property type="entry name" value="Tail_sheath_structural"/>
</dbReference>
<feature type="domain" description="Tail sheath protein subtilisin-like" evidence="2">
    <location>
        <begin position="567"/>
        <end position="737"/>
    </location>
</feature>
<accession>A0ABU3M099</accession>
<comment type="similarity">
    <text evidence="1">Belongs to the myoviridae tail sheath protein family.</text>
</comment>
<dbReference type="Pfam" id="PF04984">
    <property type="entry name" value="Phage_sheath_1"/>
    <property type="match status" value="1"/>
</dbReference>
<reference evidence="5" key="1">
    <citation type="submission" date="2023-07" db="EMBL/GenBank/DDBJ databases">
        <title>Draft genome sequence of the endophytic actinobacterium Streptomyces justiciae WPN32, a potential antibiotic producer.</title>
        <authorList>
            <person name="Yasawong M."/>
            <person name="Pana W."/>
            <person name="Ganta P."/>
            <person name="Santapan N."/>
            <person name="Songngamsuk T."/>
            <person name="Phatcharaharikarn M."/>
            <person name="Kerdtoob S."/>
            <person name="Nantapong N."/>
        </authorList>
    </citation>
    <scope>NUCLEOTIDE SEQUENCE [LARGE SCALE GENOMIC DNA]</scope>
    <source>
        <strain evidence="5">WPN32</strain>
    </source>
</reference>
<dbReference type="PANTHER" id="PTHR35861">
    <property type="match status" value="1"/>
</dbReference>
<dbReference type="PANTHER" id="PTHR35861:SF1">
    <property type="entry name" value="PHAGE TAIL SHEATH PROTEIN"/>
    <property type="match status" value="1"/>
</dbReference>
<dbReference type="EMBL" id="JAVTLL010000022">
    <property type="protein sequence ID" value="MDT7844935.1"/>
    <property type="molecule type" value="Genomic_DNA"/>
</dbReference>
<name>A0ABU3M099_9ACTN</name>
<gene>
    <name evidence="4" type="ORF">RQC66_29875</name>
</gene>
<proteinExistence type="inferred from homology"/>
<organism evidence="4 5">
    <name type="scientific">Streptomyces justiciae</name>
    <dbReference type="NCBI Taxonomy" id="2780140"/>
    <lineage>
        <taxon>Bacteria</taxon>
        <taxon>Bacillati</taxon>
        <taxon>Actinomycetota</taxon>
        <taxon>Actinomycetes</taxon>
        <taxon>Kitasatosporales</taxon>
        <taxon>Streptomycetaceae</taxon>
        <taxon>Streptomyces</taxon>
    </lineage>
</organism>
<evidence type="ECO:0000313" key="4">
    <source>
        <dbReference type="EMBL" id="MDT7844935.1"/>
    </source>
</evidence>
<dbReference type="InterPro" id="IPR035089">
    <property type="entry name" value="Phage_sheath_subtilisin"/>
</dbReference>
<protein>
    <submittedName>
        <fullName evidence="4">Phage tail sheath subtilisin-like domain-containing protein</fullName>
    </submittedName>
</protein>
<evidence type="ECO:0000313" key="5">
    <source>
        <dbReference type="Proteomes" id="UP001257948"/>
    </source>
</evidence>
<sequence>MSYQSPGVYIEEVPSGPQPIAAASTSVVAAIGSLCKGPVGVPTRVTGWADFVRTFGTAHARGFTPEALYGFFENGGTAAWVVRADPSVAATWKIYDSATTATLSFEATATSPGAWANGVTLGVSPDLTGGAGAMAQAVVSGPVSVPSGTGSIPVYSSGGFLAGDTVTLMKGTGTSVNATVNTVAANSLNVTADASIGLAEGDVVAARTAAAPTTILLASGSGLKPGDLLAIQSADGSRVTGVIAAVVKQGPRTAVTLGAPLGSAVVGAGLARRIARFRGTIAGGAATFTLGQITWEVDPALAPVNSESQMAHARATVSSGAVAAFGGAHFAMPGGQNAPAGTVLVDAQVRVAVYTEAIDLAADTVADVLARFDFLPVGTAIRLTDGTNTTTVTRTGEATAATSGAPLPQIFTSASFLLPANASKGVVVRCAVPPRVGEFVDFDATTRLRITGVTKANGTVYVLTFAETTDLSAIATSRFPLVAFSPTTFFPVRFNLTVTDGGALAESHTGLALDPSHPRYFARDGVVNGVSAYVTVAPRAAGAAAIGETTTPAYALSAQAGVDVAPANADFKKALTKLEEQQEPSQVICPDSVTLEDPLLQADLVGAVVDHCEAFRRFAVVDAPDFDETALVTWRNQTVASTYAAVYAPHLKMVAIDPDATERFRTVPPSGFVAGVFARTDRERGVAKAPANEQVGGIVGLSRTFTPRHQDLLNPAAVNLLRAFPGRGIRIWGARTTTDDAAWRYVNVRRLFNFVERSVENATQWVVFEPNTASTWIRIKVSLEGFLDQLWRAGALAGGKPEEAYRVSVGLGETMTAADINLGLVITEVALAPAKPAEFVIFRFSHKRQSE</sequence>
<comment type="caution">
    <text evidence="4">The sequence shown here is derived from an EMBL/GenBank/DDBJ whole genome shotgun (WGS) entry which is preliminary data.</text>
</comment>
<dbReference type="Gene3D" id="3.40.50.11780">
    <property type="match status" value="2"/>
</dbReference>
<feature type="domain" description="Tail sheath protein C-terminal" evidence="3">
    <location>
        <begin position="738"/>
        <end position="844"/>
    </location>
</feature>
<dbReference type="RefSeq" id="WP_314204845.1">
    <property type="nucleotide sequence ID" value="NZ_JAVTLL010000022.1"/>
</dbReference>
<dbReference type="InterPro" id="IPR020287">
    <property type="entry name" value="Tail_sheath_C"/>
</dbReference>
<keyword evidence="5" id="KW-1185">Reference proteome</keyword>